<sequence length="75" mass="8572">MNQDLSQELAARPLSTMKHLLIYIQETAIDSEQTPIAPDEVAIVANLTIQRLVLQYPFLDQTIQEILDDLRFSKC</sequence>
<dbReference type="EMBL" id="AP018205">
    <property type="protein sequence ID" value="BAY59761.1"/>
    <property type="molecule type" value="Genomic_DNA"/>
</dbReference>
<keyword evidence="1" id="KW-0614">Plasmid</keyword>
<name>A0A1Z4JSL7_LEPBY</name>
<geneLocation type="plasmid" evidence="1">
    <name>plasmid2</name>
</geneLocation>
<accession>A0A1Z4JSL7</accession>
<protein>
    <submittedName>
        <fullName evidence="1">Uncharacterized protein</fullName>
    </submittedName>
</protein>
<evidence type="ECO:0000313" key="2">
    <source>
        <dbReference type="Proteomes" id="UP000217895"/>
    </source>
</evidence>
<gene>
    <name evidence="1" type="ORF">NIES2135_66380</name>
</gene>
<dbReference type="AlphaFoldDB" id="A0A1Z4JSL7"/>
<evidence type="ECO:0000313" key="1">
    <source>
        <dbReference type="EMBL" id="BAY59761.1"/>
    </source>
</evidence>
<reference evidence="1 2" key="1">
    <citation type="submission" date="2017-06" db="EMBL/GenBank/DDBJ databases">
        <title>Genome sequencing of cyanobaciteial culture collection at National Institute for Environmental Studies (NIES).</title>
        <authorList>
            <person name="Hirose Y."/>
            <person name="Shimura Y."/>
            <person name="Fujisawa T."/>
            <person name="Nakamura Y."/>
            <person name="Kawachi M."/>
        </authorList>
    </citation>
    <scope>NUCLEOTIDE SEQUENCE [LARGE SCALE GENOMIC DNA]</scope>
    <source>
        <strain evidence="1 2">NIES-2135</strain>
        <plasmid evidence="2">Plasmid Plasmid2 dna</plasmid>
    </source>
</reference>
<proteinExistence type="predicted"/>
<keyword evidence="2" id="KW-1185">Reference proteome</keyword>
<organism evidence="1 2">
    <name type="scientific">Leptolyngbya boryana NIES-2135</name>
    <dbReference type="NCBI Taxonomy" id="1973484"/>
    <lineage>
        <taxon>Bacteria</taxon>
        <taxon>Bacillati</taxon>
        <taxon>Cyanobacteriota</taxon>
        <taxon>Cyanophyceae</taxon>
        <taxon>Leptolyngbyales</taxon>
        <taxon>Leptolyngbyaceae</taxon>
        <taxon>Leptolyngbya group</taxon>
        <taxon>Leptolyngbya</taxon>
    </lineage>
</organism>
<dbReference type="Proteomes" id="UP000217895">
    <property type="component" value="Plasmid Plasmid2 dna"/>
</dbReference>